<dbReference type="AlphaFoldDB" id="A0A4S4L0P9"/>
<evidence type="ECO:0000313" key="4">
    <source>
        <dbReference type="EMBL" id="THH04617.1"/>
    </source>
</evidence>
<dbReference type="Pfam" id="PF20152">
    <property type="entry name" value="DUF6534"/>
    <property type="match status" value="1"/>
</dbReference>
<proteinExistence type="predicted"/>
<dbReference type="PANTHER" id="PTHR40465">
    <property type="entry name" value="CHROMOSOME 1, WHOLE GENOME SHOTGUN SEQUENCE"/>
    <property type="match status" value="1"/>
</dbReference>
<dbReference type="InterPro" id="IPR045339">
    <property type="entry name" value="DUF6534"/>
</dbReference>
<feature type="compositionally biased region" description="Basic and acidic residues" evidence="1">
    <location>
        <begin position="404"/>
        <end position="418"/>
    </location>
</feature>
<comment type="caution">
    <text evidence="4">The sequence shown here is derived from an EMBL/GenBank/DDBJ whole genome shotgun (WGS) entry which is preliminary data.</text>
</comment>
<feature type="domain" description="DUF6534" evidence="3">
    <location>
        <begin position="250"/>
        <end position="335"/>
    </location>
</feature>
<evidence type="ECO:0000256" key="2">
    <source>
        <dbReference type="SAM" id="Phobius"/>
    </source>
</evidence>
<name>A0A4S4L0P9_9AGAM</name>
<feature type="transmembrane region" description="Helical" evidence="2">
    <location>
        <begin position="285"/>
        <end position="307"/>
    </location>
</feature>
<keyword evidence="2" id="KW-0472">Membrane</keyword>
<reference evidence="4 5" key="1">
    <citation type="submission" date="2019-02" db="EMBL/GenBank/DDBJ databases">
        <title>Genome sequencing of the rare red list fungi Bondarzewia mesenterica.</title>
        <authorList>
            <person name="Buettner E."/>
            <person name="Kellner H."/>
        </authorList>
    </citation>
    <scope>NUCLEOTIDE SEQUENCE [LARGE SCALE GENOMIC DNA]</scope>
    <source>
        <strain evidence="4 5">DSM 108281</strain>
    </source>
</reference>
<gene>
    <name evidence="4" type="ORF">EW146_g10135</name>
</gene>
<evidence type="ECO:0000313" key="5">
    <source>
        <dbReference type="Proteomes" id="UP000310158"/>
    </source>
</evidence>
<keyword evidence="5" id="KW-1185">Reference proteome</keyword>
<evidence type="ECO:0000256" key="1">
    <source>
        <dbReference type="SAM" id="MobiDB-lite"/>
    </source>
</evidence>
<dbReference type="Proteomes" id="UP000310158">
    <property type="component" value="Unassembled WGS sequence"/>
</dbReference>
<feature type="transmembrane region" description="Helical" evidence="2">
    <location>
        <begin position="169"/>
        <end position="189"/>
    </location>
</feature>
<feature type="region of interest" description="Disordered" evidence="1">
    <location>
        <begin position="390"/>
        <end position="418"/>
    </location>
</feature>
<evidence type="ECO:0000259" key="3">
    <source>
        <dbReference type="Pfam" id="PF20152"/>
    </source>
</evidence>
<keyword evidence="2" id="KW-1133">Transmembrane helix</keyword>
<dbReference type="EMBL" id="SGPL01001129">
    <property type="protein sequence ID" value="THH04617.1"/>
    <property type="molecule type" value="Genomic_DNA"/>
</dbReference>
<sequence length="418" mass="45958">MLRPLFLLSKLQASFPTWIDATCTGRIKHFTTADGQTKPFRPEIHMLYKTPLNCDRSLLRHTEETIILCLGQQRLKFAFIGASATPYDLMATEAPSAPPNFARTVQGPTLIGVFFNLILYGFSLPTQVVIETQDYCSIICLGIGDGSSYFYDRLVNNFGDMNAQAVSNWVFGMSPLTNGIIAVSVQIFFSWRVRVLTGKIWAMLLIVFLSVVSSLAAITVFFIAAILASSPTASAASFVKPVIIVWLVLSATADSLISTTLVYHLRKNRTGFVSTDDTLNKIIRLTVQTGIITSVWAILDLGVYLGVPTADHEIFNLALAKLYTNSLLSSLNSRQGWKYTSTVENTGGHSADRGHSRVNQRQHKGAISFSQGAVPAEVFVNIESHELRDVSLSTHPSDSQMPESYRHSPDIKGEQASL</sequence>
<accession>A0A4S4L0P9</accession>
<feature type="compositionally biased region" description="Polar residues" evidence="1">
    <location>
        <begin position="391"/>
        <end position="402"/>
    </location>
</feature>
<feature type="transmembrane region" description="Helical" evidence="2">
    <location>
        <begin position="201"/>
        <end position="228"/>
    </location>
</feature>
<dbReference type="OrthoDB" id="3223377at2759"/>
<keyword evidence="2" id="KW-0812">Transmembrane</keyword>
<organism evidence="4 5">
    <name type="scientific">Bondarzewia mesenterica</name>
    <dbReference type="NCBI Taxonomy" id="1095465"/>
    <lineage>
        <taxon>Eukaryota</taxon>
        <taxon>Fungi</taxon>
        <taxon>Dikarya</taxon>
        <taxon>Basidiomycota</taxon>
        <taxon>Agaricomycotina</taxon>
        <taxon>Agaricomycetes</taxon>
        <taxon>Russulales</taxon>
        <taxon>Bondarzewiaceae</taxon>
        <taxon>Bondarzewia</taxon>
    </lineage>
</organism>
<protein>
    <recommendedName>
        <fullName evidence="3">DUF6534 domain-containing protein</fullName>
    </recommendedName>
</protein>
<dbReference type="PANTHER" id="PTHR40465:SF1">
    <property type="entry name" value="DUF6534 DOMAIN-CONTAINING PROTEIN"/>
    <property type="match status" value="1"/>
</dbReference>
<feature type="transmembrane region" description="Helical" evidence="2">
    <location>
        <begin position="243"/>
        <end position="265"/>
    </location>
</feature>